<evidence type="ECO:0000313" key="4">
    <source>
        <dbReference type="Proteomes" id="UP001247307"/>
    </source>
</evidence>
<dbReference type="CDD" id="cd18873">
    <property type="entry name" value="NUDIX_NadM_like"/>
    <property type="match status" value="1"/>
</dbReference>
<organism evidence="3 4">
    <name type="scientific">Falsarthrobacter nasiphocae</name>
    <dbReference type="NCBI Taxonomy" id="189863"/>
    <lineage>
        <taxon>Bacteria</taxon>
        <taxon>Bacillati</taxon>
        <taxon>Actinomycetota</taxon>
        <taxon>Actinomycetes</taxon>
        <taxon>Micrococcales</taxon>
        <taxon>Micrococcaceae</taxon>
        <taxon>Falsarthrobacter</taxon>
    </lineage>
</organism>
<gene>
    <name evidence="3" type="ORF">J2S35_000728</name>
</gene>
<dbReference type="PANTHER" id="PTHR43736:SF4">
    <property type="entry name" value="SLR1690 PROTEIN"/>
    <property type="match status" value="1"/>
</dbReference>
<dbReference type="SUPFAM" id="SSF46785">
    <property type="entry name" value="Winged helix' DNA-binding domain"/>
    <property type="match status" value="1"/>
</dbReference>
<dbReference type="PANTHER" id="PTHR43736">
    <property type="entry name" value="ADP-RIBOSE PYROPHOSPHATASE"/>
    <property type="match status" value="1"/>
</dbReference>
<dbReference type="InterPro" id="IPR036390">
    <property type="entry name" value="WH_DNA-bd_sf"/>
</dbReference>
<dbReference type="EMBL" id="JAVDUI010000001">
    <property type="protein sequence ID" value="MDR6891788.1"/>
    <property type="molecule type" value="Genomic_DNA"/>
</dbReference>
<dbReference type="Gene3D" id="1.10.10.10">
    <property type="entry name" value="Winged helix-like DNA-binding domain superfamily/Winged helix DNA-binding domain"/>
    <property type="match status" value="1"/>
</dbReference>
<comment type="caution">
    <text evidence="3">The sequence shown here is derived from an EMBL/GenBank/DDBJ whole genome shotgun (WGS) entry which is preliminary data.</text>
</comment>
<dbReference type="Proteomes" id="UP001247307">
    <property type="component" value="Unassembled WGS sequence"/>
</dbReference>
<evidence type="ECO:0000259" key="2">
    <source>
        <dbReference type="Pfam" id="PF21906"/>
    </source>
</evidence>
<dbReference type="AlphaFoldDB" id="A0AAE4C5S7"/>
<dbReference type="RefSeq" id="WP_309849960.1">
    <property type="nucleotide sequence ID" value="NZ_BAAAIU010000042.1"/>
</dbReference>
<reference evidence="3" key="1">
    <citation type="submission" date="2023-07" db="EMBL/GenBank/DDBJ databases">
        <title>Sequencing the genomes of 1000 actinobacteria strains.</title>
        <authorList>
            <person name="Klenk H.-P."/>
        </authorList>
    </citation>
    <scope>NUCLEOTIDE SEQUENCE</scope>
    <source>
        <strain evidence="3">DSM 13988</strain>
    </source>
</reference>
<dbReference type="GO" id="GO:0035539">
    <property type="term" value="F:8-oxo-7,8-dihydrodeoxyguanosine triphosphate pyrophosphatase activity"/>
    <property type="evidence" value="ECO:0007669"/>
    <property type="project" value="UniProtKB-EC"/>
</dbReference>
<dbReference type="Gene3D" id="3.90.79.10">
    <property type="entry name" value="Nucleoside Triphosphate Pyrophosphohydrolase"/>
    <property type="match status" value="1"/>
</dbReference>
<dbReference type="InterPro" id="IPR015797">
    <property type="entry name" value="NUDIX_hydrolase-like_dom_sf"/>
</dbReference>
<proteinExistence type="predicted"/>
<sequence length="251" mass="27188">MPDVSGTGPEESFLAAYNPADHPPFAVTADLALLAVERGELFVLTRRRASHPFEGRLGLPSGFLGETESAGEAAERIAREKTGLGTSVAVEQLKTYTAPDRDPRMRVVSVAHVGIAATMNARLPKVVADGQTQWTRCADLKGAEMAFDHAEILEDAIERIASRMEFTLVAARFLPEAFTLSQIRMVYAAVWGVDLDPGNFQRKILASGTLEETGERYLASGGRGAPAKVYRPRVTGDPLRPAFLSPPLRRA</sequence>
<evidence type="ECO:0000313" key="3">
    <source>
        <dbReference type="EMBL" id="MDR6891788.1"/>
    </source>
</evidence>
<name>A0AAE4C5S7_9MICC</name>
<keyword evidence="3" id="KW-0378">Hydrolase</keyword>
<dbReference type="Pfam" id="PF00293">
    <property type="entry name" value="NUDIX"/>
    <property type="match status" value="1"/>
</dbReference>
<feature type="domain" description="Nudix hydrolase" evidence="1">
    <location>
        <begin position="32"/>
        <end position="155"/>
    </location>
</feature>
<dbReference type="InterPro" id="IPR000086">
    <property type="entry name" value="NUDIX_hydrolase_dom"/>
</dbReference>
<dbReference type="SUPFAM" id="SSF55811">
    <property type="entry name" value="Nudix"/>
    <property type="match status" value="1"/>
</dbReference>
<dbReference type="EC" id="3.6.1.55" evidence="3"/>
<protein>
    <submittedName>
        <fullName evidence="3">8-oxo-dGTP diphosphatase</fullName>
        <ecNumber evidence="3">3.6.1.55</ecNumber>
    </submittedName>
</protein>
<dbReference type="InterPro" id="IPR036388">
    <property type="entry name" value="WH-like_DNA-bd_sf"/>
</dbReference>
<dbReference type="Pfam" id="PF21906">
    <property type="entry name" value="WHD_NrtR"/>
    <property type="match status" value="1"/>
</dbReference>
<evidence type="ECO:0000259" key="1">
    <source>
        <dbReference type="Pfam" id="PF00293"/>
    </source>
</evidence>
<keyword evidence="4" id="KW-1185">Reference proteome</keyword>
<feature type="domain" description="NrtR DNA-binding winged helix" evidence="2">
    <location>
        <begin position="172"/>
        <end position="231"/>
    </location>
</feature>
<dbReference type="InterPro" id="IPR054105">
    <property type="entry name" value="WHD_NrtR"/>
</dbReference>
<accession>A0AAE4C5S7</accession>